<geneLocation type="plasmid" evidence="3">
    <name>pac1084_1</name>
</geneLocation>
<protein>
    <submittedName>
        <fullName evidence="2">Uncharacterized protein</fullName>
    </submittedName>
</protein>
<dbReference type="EMBL" id="CP014688">
    <property type="protein sequence ID" value="AQT06712.1"/>
    <property type="molecule type" value="Genomic_DNA"/>
</dbReference>
<name>A0A1U9LJW4_9PROT</name>
<evidence type="ECO:0000313" key="3">
    <source>
        <dbReference type="Proteomes" id="UP000189055"/>
    </source>
</evidence>
<reference evidence="2 3" key="1">
    <citation type="submission" date="2016-03" db="EMBL/GenBank/DDBJ databases">
        <title>Acetic acid bacteria sequencing.</title>
        <authorList>
            <person name="Brandt J."/>
            <person name="Jakob F."/>
            <person name="Vogel R.F."/>
        </authorList>
    </citation>
    <scope>NUCLEOTIDE SEQUENCE [LARGE SCALE GENOMIC DNA]</scope>
    <source>
        <strain evidence="2 3">TMW2.1084</strain>
        <plasmid evidence="3">pac1084_1</plasmid>
    </source>
</reference>
<keyword evidence="1" id="KW-0472">Membrane</keyword>
<sequence length="89" mass="10053">MADPEARSLENRIQDEDREWQLRFDATMGRIDGKFNSIMSSAQNIERSIFLISECNRKIKLMIVGTSIVMVLAIASAVFCRQIVAVVFG</sequence>
<feature type="transmembrane region" description="Helical" evidence="1">
    <location>
        <begin position="61"/>
        <end position="84"/>
    </location>
</feature>
<dbReference type="KEGG" id="aper:A0U91_17060"/>
<keyword evidence="1" id="KW-0812">Transmembrane</keyword>
<dbReference type="AlphaFoldDB" id="A0A1U9LJW4"/>
<dbReference type="RefSeq" id="WP_077932338.1">
    <property type="nucleotide sequence ID" value="NZ_CP014688.1"/>
</dbReference>
<evidence type="ECO:0000313" key="2">
    <source>
        <dbReference type="EMBL" id="AQT06712.1"/>
    </source>
</evidence>
<evidence type="ECO:0000256" key="1">
    <source>
        <dbReference type="SAM" id="Phobius"/>
    </source>
</evidence>
<proteinExistence type="predicted"/>
<gene>
    <name evidence="2" type="ORF">A0U91_17060</name>
</gene>
<accession>A0A1U9LJW4</accession>
<dbReference type="Proteomes" id="UP000189055">
    <property type="component" value="Plasmid pAC1084_1"/>
</dbReference>
<organism evidence="2 3">
    <name type="scientific">Acetobacter persici</name>
    <dbReference type="NCBI Taxonomy" id="1076596"/>
    <lineage>
        <taxon>Bacteria</taxon>
        <taxon>Pseudomonadati</taxon>
        <taxon>Pseudomonadota</taxon>
        <taxon>Alphaproteobacteria</taxon>
        <taxon>Acetobacterales</taxon>
        <taxon>Acetobacteraceae</taxon>
        <taxon>Acetobacter</taxon>
    </lineage>
</organism>
<keyword evidence="2" id="KW-0614">Plasmid</keyword>
<keyword evidence="1" id="KW-1133">Transmembrane helix</keyword>